<dbReference type="EMBL" id="JAAOLE020000001">
    <property type="protein sequence ID" value="NVI49978.1"/>
    <property type="molecule type" value="Genomic_DNA"/>
</dbReference>
<name>A0A974A672_9BRAD</name>
<dbReference type="Gene3D" id="3.30.2010.10">
    <property type="entry name" value="Metalloproteases ('zincins'), catalytic domain"/>
    <property type="match status" value="1"/>
</dbReference>
<feature type="domain" description="YgjP-like metallopeptidase" evidence="1">
    <location>
        <begin position="25"/>
        <end position="232"/>
    </location>
</feature>
<dbReference type="RefSeq" id="WP_166213156.1">
    <property type="nucleotide sequence ID" value="NZ_CP088285.1"/>
</dbReference>
<dbReference type="PANTHER" id="PTHR30399">
    <property type="entry name" value="UNCHARACTERIZED PROTEIN YGJP"/>
    <property type="match status" value="1"/>
</dbReference>
<proteinExistence type="predicted"/>
<dbReference type="InterPro" id="IPR053136">
    <property type="entry name" value="UTP_pyrophosphatase-like"/>
</dbReference>
<protein>
    <submittedName>
        <fullName evidence="2">M48 family metallopeptidase</fullName>
    </submittedName>
</protein>
<evidence type="ECO:0000259" key="1">
    <source>
        <dbReference type="Pfam" id="PF01863"/>
    </source>
</evidence>
<reference evidence="2" key="1">
    <citation type="submission" date="2020-06" db="EMBL/GenBank/DDBJ databases">
        <title>Whole Genome Sequence of Bradyrhizobium sp. Strain 1S1.</title>
        <authorList>
            <person name="Bromfield E.S.P."/>
            <person name="Cloutier S."/>
        </authorList>
    </citation>
    <scope>NUCLEOTIDE SEQUENCE [LARGE SCALE GENOMIC DNA]</scope>
    <source>
        <strain evidence="2">1S1</strain>
    </source>
</reference>
<dbReference type="PANTHER" id="PTHR30399:SF1">
    <property type="entry name" value="UTP PYROPHOSPHATASE"/>
    <property type="match status" value="1"/>
</dbReference>
<accession>A0A974A672</accession>
<sequence>MGVVRIGQTKVSYALRRSATVSERRITVTPGRVEVLALTSDDDDEIDAFLRRKRRWLFNALREVDLYAARRPLVPRFATGSKIPYRGRMARLTVRRHDGAHIEISYHRGFVVDVPSWVGADHDAAVATEISVWLKQRVRRDVREIASAYAAKFNLQPRSIRVADMKGGWGSCGPAGNLTVNWLLVFAPRSVLEYVVAHELAHLRHRSHGRAFWSFLRSIMPSYEKPKAWLDVHQASLDAEFLRTVGFR</sequence>
<dbReference type="Pfam" id="PF01863">
    <property type="entry name" value="YgjP-like"/>
    <property type="match status" value="1"/>
</dbReference>
<gene>
    <name evidence="2" type="ORF">HAP48_045495</name>
</gene>
<dbReference type="InterPro" id="IPR002725">
    <property type="entry name" value="YgjP-like_metallopeptidase"/>
</dbReference>
<dbReference type="CDD" id="cd07344">
    <property type="entry name" value="M48_yhfN_like"/>
    <property type="match status" value="1"/>
</dbReference>
<dbReference type="AlphaFoldDB" id="A0A974A672"/>
<organism evidence="2">
    <name type="scientific">Bradyrhizobium septentrionale</name>
    <dbReference type="NCBI Taxonomy" id="1404411"/>
    <lineage>
        <taxon>Bacteria</taxon>
        <taxon>Pseudomonadati</taxon>
        <taxon>Pseudomonadota</taxon>
        <taxon>Alphaproteobacteria</taxon>
        <taxon>Hyphomicrobiales</taxon>
        <taxon>Nitrobacteraceae</taxon>
        <taxon>Bradyrhizobium</taxon>
    </lineage>
</organism>
<evidence type="ECO:0000313" key="2">
    <source>
        <dbReference type="EMBL" id="NVI49978.1"/>
    </source>
</evidence>
<comment type="caution">
    <text evidence="2">The sequence shown here is derived from an EMBL/GenBank/DDBJ whole genome shotgun (WGS) entry which is preliminary data.</text>
</comment>